<accession>A0A1M6MJI0</accession>
<dbReference type="Proteomes" id="UP000184232">
    <property type="component" value="Unassembled WGS sequence"/>
</dbReference>
<dbReference type="PROSITE" id="PS51257">
    <property type="entry name" value="PROKAR_LIPOPROTEIN"/>
    <property type="match status" value="1"/>
</dbReference>
<dbReference type="RefSeq" id="WP_072786025.1">
    <property type="nucleotide sequence ID" value="NZ_CP045292.1"/>
</dbReference>
<gene>
    <name evidence="1" type="ORF">SAMN05444337_2723</name>
</gene>
<dbReference type="OrthoDB" id="9180587at2"/>
<protein>
    <recommendedName>
        <fullName evidence="3">Lipoprotein</fullName>
    </recommendedName>
</protein>
<dbReference type="EMBL" id="FQZH01000009">
    <property type="protein sequence ID" value="SHJ83443.1"/>
    <property type="molecule type" value="Genomic_DNA"/>
</dbReference>
<reference evidence="1 2" key="1">
    <citation type="submission" date="2016-11" db="EMBL/GenBank/DDBJ databases">
        <authorList>
            <person name="Jaros S."/>
            <person name="Januszkiewicz K."/>
            <person name="Wedrychowicz H."/>
        </authorList>
    </citation>
    <scope>NUCLEOTIDE SEQUENCE [LARGE SCALE GENOMIC DNA]</scope>
    <source>
        <strain evidence="1 2">DSM 22807</strain>
    </source>
</reference>
<organism evidence="1 2">
    <name type="scientific">Flavobacterium haoranii</name>
    <dbReference type="NCBI Taxonomy" id="683124"/>
    <lineage>
        <taxon>Bacteria</taxon>
        <taxon>Pseudomonadati</taxon>
        <taxon>Bacteroidota</taxon>
        <taxon>Flavobacteriia</taxon>
        <taxon>Flavobacteriales</taxon>
        <taxon>Flavobacteriaceae</taxon>
        <taxon>Flavobacterium</taxon>
    </lineage>
</organism>
<dbReference type="AlphaFoldDB" id="A0A1M6MJI0"/>
<evidence type="ECO:0008006" key="3">
    <source>
        <dbReference type="Google" id="ProtNLM"/>
    </source>
</evidence>
<name>A0A1M6MJI0_9FLAO</name>
<sequence>MKSIKLLTILICFSTSISCGTFNKTSKIDSKTGYFPAKKNKAVTVIKEEKISKDILKKLIIVPNDEYTLEMVKNLNFFDKIMTFEEFQKDIISKNLEDKIPSVSDRIGLKNAYNHYGSFVILHFTKERKETNNNTSLYTGISIYDPSKADFIYQNEIYVNLMWDGWTDQGTMYPLYNSLIDYLNKQE</sequence>
<evidence type="ECO:0000313" key="2">
    <source>
        <dbReference type="Proteomes" id="UP000184232"/>
    </source>
</evidence>
<evidence type="ECO:0000313" key="1">
    <source>
        <dbReference type="EMBL" id="SHJ83443.1"/>
    </source>
</evidence>
<proteinExistence type="predicted"/>
<keyword evidence="2" id="KW-1185">Reference proteome</keyword>